<dbReference type="RefSeq" id="WP_028384960.1">
    <property type="nucleotide sequence ID" value="NZ_CAAAJG010000011.1"/>
</dbReference>
<dbReference type="InterPro" id="IPR036597">
    <property type="entry name" value="Fido-like_dom_sf"/>
</dbReference>
<dbReference type="Gene3D" id="1.10.3290.10">
    <property type="entry name" value="Fido-like domain"/>
    <property type="match status" value="1"/>
</dbReference>
<evidence type="ECO:0000313" key="2">
    <source>
        <dbReference type="EMBL" id="STX63155.1"/>
    </source>
</evidence>
<dbReference type="OrthoDB" id="5653229at2"/>
<evidence type="ECO:0000313" key="4">
    <source>
        <dbReference type="Proteomes" id="UP000254040"/>
    </source>
</evidence>
<reference evidence="1 3" key="1">
    <citation type="submission" date="2015-11" db="EMBL/GenBank/DDBJ databases">
        <title>Genomic analysis of 38 Legionella species identifies large and diverse effector repertoires.</title>
        <authorList>
            <person name="Burstein D."/>
            <person name="Amaro F."/>
            <person name="Zusman T."/>
            <person name="Lifshitz Z."/>
            <person name="Cohen O."/>
            <person name="Gilbert J.A."/>
            <person name="Pupko T."/>
            <person name="Shuman H.A."/>
            <person name="Segal G."/>
        </authorList>
    </citation>
    <scope>NUCLEOTIDE SEQUENCE [LARGE SCALE GENOMIC DNA]</scope>
    <source>
        <strain evidence="1 3">ATCC 43877</strain>
    </source>
</reference>
<dbReference type="AlphaFoldDB" id="A0A378JWR9"/>
<keyword evidence="3" id="KW-1185">Reference proteome</keyword>
<evidence type="ECO:0000313" key="1">
    <source>
        <dbReference type="EMBL" id="KTD37369.1"/>
    </source>
</evidence>
<dbReference type="EMBL" id="LNYN01000013">
    <property type="protein sequence ID" value="KTD37369.1"/>
    <property type="molecule type" value="Genomic_DNA"/>
</dbReference>
<gene>
    <name evidence="1" type="ORF">Lmor_0561</name>
    <name evidence="2" type="ORF">NCTC12239_02097</name>
</gene>
<accession>A0A378JWR9</accession>
<proteinExistence type="predicted"/>
<organism evidence="2 4">
    <name type="scientific">Legionella moravica</name>
    <dbReference type="NCBI Taxonomy" id="39962"/>
    <lineage>
        <taxon>Bacteria</taxon>
        <taxon>Pseudomonadati</taxon>
        <taxon>Pseudomonadota</taxon>
        <taxon>Gammaproteobacteria</taxon>
        <taxon>Legionellales</taxon>
        <taxon>Legionellaceae</taxon>
        <taxon>Legionella</taxon>
    </lineage>
</organism>
<sequence>MPNLFDTALQDFPRNEIWRLQTDGWQACRGPDNFRPSYYQGMEAGFNFLRRFDDVHITPEFIEHIYFSAYQYESAFKNERICRQGYCESVNEFAIVLPLPGLEAIAGVSLAGIDELVTMIQSSYESQGSREFPQNEIGIMKPGMFYSRVISFNDFATPNEFKNMLIKQLELASATLRLYTGPVNISDDEMTRVDLISNAATREDILTFVQNDIDQYYAELQRAQSIADPEHRNAYEIMAINRFIRKLHQSHYFPDGNGRTFIFLLANLLHLQNGHGLKITEFPAHYAGFSSYELLIETRTDLDNFNAFKITRAKEYFGNLSPETIIGDKEGTKRELTARLNPNPLIALAQIDELFIQVLEKKIQVPVGHVPSKSLTKKTIKSLTGPSTSTIAHDHAKIMLKELYLETLVRVVQNDAHNDTTQRLGYGANKQTPVEILRSIVFRHDLAKVCGPDKIEPIITQLSNDALLASTSSSAASSEPPIFKS</sequence>
<dbReference type="EMBL" id="UGOG01000001">
    <property type="protein sequence ID" value="STX63155.1"/>
    <property type="molecule type" value="Genomic_DNA"/>
</dbReference>
<protein>
    <submittedName>
        <fullName evidence="2">Ankyrin repeat-containing protein</fullName>
    </submittedName>
</protein>
<reference evidence="2 4" key="2">
    <citation type="submission" date="2018-06" db="EMBL/GenBank/DDBJ databases">
        <authorList>
            <consortium name="Pathogen Informatics"/>
            <person name="Doyle S."/>
        </authorList>
    </citation>
    <scope>NUCLEOTIDE SEQUENCE [LARGE SCALE GENOMIC DNA]</scope>
    <source>
        <strain evidence="2 4">NCTC12239</strain>
    </source>
</reference>
<dbReference type="Proteomes" id="UP000254040">
    <property type="component" value="Unassembled WGS sequence"/>
</dbReference>
<evidence type="ECO:0000313" key="3">
    <source>
        <dbReference type="Proteomes" id="UP000054985"/>
    </source>
</evidence>
<name>A0A378JWR9_9GAMM</name>
<dbReference type="Proteomes" id="UP000054985">
    <property type="component" value="Unassembled WGS sequence"/>
</dbReference>